<sequence>MDWWKSSSKNQQQKFFIAYFTVEKMRFMEIFLNNQFINNNQKIKIIMLTNDILSIYTDK</sequence>
<protein>
    <submittedName>
        <fullName evidence="1">Uncharacterized protein</fullName>
    </submittedName>
</protein>
<accession>A0A160MD36</accession>
<dbReference type="Proteomes" id="UP000077856">
    <property type="component" value="Chromosome"/>
</dbReference>
<dbReference type="STRING" id="1196031.A361_16025"/>
<dbReference type="EMBL" id="CP015506">
    <property type="protein sequence ID" value="AND40593.1"/>
    <property type="molecule type" value="Genomic_DNA"/>
</dbReference>
<organism evidence="1 2">
    <name type="scientific">Cytobacillus oceanisediminis 2691</name>
    <dbReference type="NCBI Taxonomy" id="1196031"/>
    <lineage>
        <taxon>Bacteria</taxon>
        <taxon>Bacillati</taxon>
        <taxon>Bacillota</taxon>
        <taxon>Bacilli</taxon>
        <taxon>Bacillales</taxon>
        <taxon>Bacillaceae</taxon>
        <taxon>Cytobacillus</taxon>
    </lineage>
</organism>
<dbReference type="AlphaFoldDB" id="A0A160MD36"/>
<dbReference type="KEGG" id="bon:A361_16025"/>
<evidence type="ECO:0000313" key="2">
    <source>
        <dbReference type="Proteomes" id="UP000077856"/>
    </source>
</evidence>
<gene>
    <name evidence="1" type="ORF">A361_16025</name>
</gene>
<name>A0A160MD36_9BACI</name>
<evidence type="ECO:0000313" key="1">
    <source>
        <dbReference type="EMBL" id="AND40593.1"/>
    </source>
</evidence>
<reference evidence="1 2" key="1">
    <citation type="submission" date="2016-04" db="EMBL/GenBank/DDBJ databases">
        <title>Complete genome sequence of Bacillus oceanisediminis strain 2691.</title>
        <authorList>
            <person name="Jeong H."/>
            <person name="Kim H.J."/>
            <person name="Lee D.-W."/>
        </authorList>
    </citation>
    <scope>NUCLEOTIDE SEQUENCE [LARGE SCALE GENOMIC DNA]</scope>
    <source>
        <strain evidence="1 2">2691</strain>
    </source>
</reference>
<proteinExistence type="predicted"/>